<dbReference type="eggNOG" id="COG0457">
    <property type="taxonomic scope" value="Bacteria"/>
</dbReference>
<keyword evidence="5" id="KW-0456">Lyase</keyword>
<keyword evidence="7" id="KW-0802">TPR repeat</keyword>
<dbReference type="PROSITE" id="PS50005">
    <property type="entry name" value="TPR"/>
    <property type="match status" value="1"/>
</dbReference>
<comment type="cofactor">
    <cofactor evidence="1 6">
        <name>pyridoxal 5'-phosphate</name>
        <dbReference type="ChEBI" id="CHEBI:597326"/>
    </cofactor>
</comment>
<evidence type="ECO:0000256" key="4">
    <source>
        <dbReference type="ARBA" id="ARBA00022898"/>
    </source>
</evidence>
<dbReference type="EMBL" id="CP002480">
    <property type="protein sequence ID" value="ADW69134.1"/>
    <property type="molecule type" value="Genomic_DNA"/>
</dbReference>
<dbReference type="InterPro" id="IPR015421">
    <property type="entry name" value="PyrdxlP-dep_Trfase_major"/>
</dbReference>
<dbReference type="eggNOG" id="COG0189">
    <property type="taxonomic scope" value="Bacteria"/>
</dbReference>
<evidence type="ECO:0000256" key="6">
    <source>
        <dbReference type="PIRSR" id="PIRSR602129-50"/>
    </source>
</evidence>
<dbReference type="Pfam" id="PF00282">
    <property type="entry name" value="Pyridoxal_deC"/>
    <property type="match status" value="1"/>
</dbReference>
<dbReference type="Gene3D" id="1.25.40.10">
    <property type="entry name" value="Tetratricopeptide repeat domain"/>
    <property type="match status" value="1"/>
</dbReference>
<sequence>MAQPALATTTDLSLDPSSPAARATLRAQAHAMLDDMLDYSENIRERQVWQVILPEIRANFQSPIPTQPSALAEVHQQFMTSILPFTAANTHPGFMGWAQGGGSQVGMLAGMLTAGLNANVGGRDQIPLEVERQVTAWMRDLFHFPAEASGIFLTGTSIANLLAVVIARDARLGPGIRQTGLTSPTLISYTSSAAHNSIAKALDLAGLGTGTLRLIPTDPAGRMDLAVLDQAIQQDRAAGLTPFFIAATAGTVDIGAIDDLESIADLCAQHNLWFHVDGALGALAMLAPGLAPRLKGIERADTLAFDFHKWAQVPYDAGFLLVRDAQLHQQAFASPACYLARENRGLAANSPWPCDLGPELSRSFRALKVWMTLKVQGTDAIGAVIQNTCNLAQSLATRIRNTPELELLAPVQLNIVCFRYRFTDQSETDVSHLNRELVIRLQESGIVVPSATTLASRVAIRAAIVNHRTTQSEIDDLVEATLSLGRELQPTPHPVSWPPTLQLEAELLQLSHQLPATLDPADEIALRVQRAILLAQLGRPLEARSDHLRVLELDPTHHANLLELGRLLAGTGQTKAAQVVYTEAVKHYPHDAVAHVNLGSTLLTNDDPSKASHHYELALQLSPGLPEAHGGLYYALTRLGDPDAAALHRQKAFGRKNIFQTPFRGTAHPIPVILLVSSTGGNTPVEKLLDDTIFQTWVIVADFYDPQTPLPPHQLIFNGIGDVEVASEALIAARTLLAQISRPILNLPSAVLATSRPENAARLAALPSVRTARTRSYPLTFLAGDHALPTLATDGFTFPLLLRLPGFHMGQHFTQVDEPSALAAHIAALPTFGHADAEVLAIEYLDARGSDGCARKYRVMFIAGELYPLHLAISPNWKIHYFSADMADRPDHRAEEAAFLSDMSTVLGPRAMSALASIQKTLGLDYAGIDFGLNLAGDLLLFEANATMVVEQPSPDPRWDYRRTAVDRIHAAVRHMLLNSAT</sequence>
<dbReference type="GO" id="GO:0016831">
    <property type="term" value="F:carboxy-lyase activity"/>
    <property type="evidence" value="ECO:0007669"/>
    <property type="project" value="UniProtKB-KW"/>
</dbReference>
<dbReference type="GO" id="GO:0019752">
    <property type="term" value="P:carboxylic acid metabolic process"/>
    <property type="evidence" value="ECO:0007669"/>
    <property type="project" value="InterPro"/>
</dbReference>
<keyword evidence="4 6" id="KW-0663">Pyridoxal phosphate</keyword>
<feature type="repeat" description="TPR" evidence="7">
    <location>
        <begin position="592"/>
        <end position="625"/>
    </location>
</feature>
<evidence type="ECO:0000313" key="8">
    <source>
        <dbReference type="EMBL" id="ADW69134.1"/>
    </source>
</evidence>
<evidence type="ECO:0000256" key="2">
    <source>
        <dbReference type="ARBA" id="ARBA00009533"/>
    </source>
</evidence>
<dbReference type="HOGENOM" id="CLU_303215_0_0_0"/>
<organism evidence="9">
    <name type="scientific">Granulicella tundricola (strain ATCC BAA-1859 / DSM 23138 / MP5ACTX9)</name>
    <dbReference type="NCBI Taxonomy" id="1198114"/>
    <lineage>
        <taxon>Bacteria</taxon>
        <taxon>Pseudomonadati</taxon>
        <taxon>Acidobacteriota</taxon>
        <taxon>Terriglobia</taxon>
        <taxon>Terriglobales</taxon>
        <taxon>Acidobacteriaceae</taxon>
        <taxon>Granulicella</taxon>
    </lineage>
</organism>
<dbReference type="Gene3D" id="3.40.640.10">
    <property type="entry name" value="Type I PLP-dependent aspartate aminotransferase-like (Major domain)"/>
    <property type="match status" value="1"/>
</dbReference>
<dbReference type="SUPFAM" id="SSF56059">
    <property type="entry name" value="Glutathione synthetase ATP-binding domain-like"/>
    <property type="match status" value="1"/>
</dbReference>
<name>E8X1X3_GRATM</name>
<keyword evidence="3" id="KW-0210">Decarboxylase</keyword>
<dbReference type="SMART" id="SM00028">
    <property type="entry name" value="TPR"/>
    <property type="match status" value="3"/>
</dbReference>
<dbReference type="InterPro" id="IPR019734">
    <property type="entry name" value="TPR_rpt"/>
</dbReference>
<dbReference type="STRING" id="1198114.AciX9_2090"/>
<dbReference type="PANTHER" id="PTHR11999">
    <property type="entry name" value="GROUP II PYRIDOXAL-5-PHOSPHATE DECARBOXYLASE"/>
    <property type="match status" value="1"/>
</dbReference>
<gene>
    <name evidence="8" type="ordered locus">AciX9_2090</name>
</gene>
<feature type="modified residue" description="N6-(pyridoxal phosphate)lysine" evidence="6">
    <location>
        <position position="309"/>
    </location>
</feature>
<dbReference type="SUPFAM" id="SSF53383">
    <property type="entry name" value="PLP-dependent transferases"/>
    <property type="match status" value="1"/>
</dbReference>
<evidence type="ECO:0000313" key="9">
    <source>
        <dbReference type="Proteomes" id="UP000000343"/>
    </source>
</evidence>
<dbReference type="SUPFAM" id="SSF48452">
    <property type="entry name" value="TPR-like"/>
    <property type="match status" value="1"/>
</dbReference>
<evidence type="ECO:0000256" key="3">
    <source>
        <dbReference type="ARBA" id="ARBA00022793"/>
    </source>
</evidence>
<dbReference type="AlphaFoldDB" id="E8X1X3"/>
<evidence type="ECO:0000256" key="7">
    <source>
        <dbReference type="PROSITE-ProRule" id="PRU00339"/>
    </source>
</evidence>
<comment type="similarity">
    <text evidence="2">Belongs to the group II decarboxylase family.</text>
</comment>
<dbReference type="PaxDb" id="1198114-AciX9_2090"/>
<evidence type="ECO:0000256" key="1">
    <source>
        <dbReference type="ARBA" id="ARBA00001933"/>
    </source>
</evidence>
<dbReference type="eggNOG" id="COG0076">
    <property type="taxonomic scope" value="Bacteria"/>
</dbReference>
<dbReference type="InterPro" id="IPR011990">
    <property type="entry name" value="TPR-like_helical_dom_sf"/>
</dbReference>
<reference evidence="9" key="1">
    <citation type="submission" date="2011-01" db="EMBL/GenBank/DDBJ databases">
        <title>Complete sequence of chromosome of Acidobacterium sp. MP5ACTX9.</title>
        <authorList>
            <consortium name="US DOE Joint Genome Institute"/>
            <person name="Lucas S."/>
            <person name="Copeland A."/>
            <person name="Lapidus A."/>
            <person name="Cheng J.-F."/>
            <person name="Goodwin L."/>
            <person name="Pitluck S."/>
            <person name="Teshima H."/>
            <person name="Detter J.C."/>
            <person name="Han C."/>
            <person name="Tapia R."/>
            <person name="Land M."/>
            <person name="Hauser L."/>
            <person name="Kyrpides N."/>
            <person name="Ivanova N."/>
            <person name="Ovchinnikova G."/>
            <person name="Pagani I."/>
            <person name="Rawat S.R."/>
            <person name="Mannisto M."/>
            <person name="Haggblom M.M."/>
            <person name="Woyke T."/>
        </authorList>
    </citation>
    <scope>NUCLEOTIDE SEQUENCE [LARGE SCALE GENOMIC DNA]</scope>
    <source>
        <strain evidence="9">MP5ACTX9</strain>
    </source>
</reference>
<dbReference type="InterPro" id="IPR015422">
    <property type="entry name" value="PyrdxlP-dep_Trfase_small"/>
</dbReference>
<proteinExistence type="inferred from homology"/>
<protein>
    <submittedName>
        <fullName evidence="8">Pyridoxal-dependent decarboxylase</fullName>
    </submittedName>
</protein>
<dbReference type="InterPro" id="IPR002129">
    <property type="entry name" value="PyrdxlP-dep_de-COase"/>
</dbReference>
<dbReference type="PRINTS" id="PR00800">
    <property type="entry name" value="YHDCRBOXLASE"/>
</dbReference>
<keyword evidence="9" id="KW-1185">Reference proteome</keyword>
<dbReference type="InterPro" id="IPR015424">
    <property type="entry name" value="PyrdxlP-dep_Trfase"/>
</dbReference>
<dbReference type="Gene3D" id="3.90.1150.10">
    <property type="entry name" value="Aspartate Aminotransferase, domain 1"/>
    <property type="match status" value="1"/>
</dbReference>
<dbReference type="GO" id="GO:0006520">
    <property type="term" value="P:amino acid metabolic process"/>
    <property type="evidence" value="ECO:0007669"/>
    <property type="project" value="InterPro"/>
</dbReference>
<evidence type="ECO:0000256" key="5">
    <source>
        <dbReference type="ARBA" id="ARBA00023239"/>
    </source>
</evidence>
<dbReference type="Proteomes" id="UP000000343">
    <property type="component" value="Chromosome"/>
</dbReference>
<dbReference type="RefSeq" id="WP_013580450.1">
    <property type="nucleotide sequence ID" value="NC_015064.1"/>
</dbReference>
<dbReference type="GO" id="GO:0030170">
    <property type="term" value="F:pyridoxal phosphate binding"/>
    <property type="evidence" value="ECO:0007669"/>
    <property type="project" value="InterPro"/>
</dbReference>
<dbReference type="InterPro" id="IPR010977">
    <property type="entry name" value="Aromatic_deC"/>
</dbReference>
<dbReference type="PANTHER" id="PTHR11999:SF70">
    <property type="entry name" value="MIP05841P"/>
    <property type="match status" value="1"/>
</dbReference>
<dbReference type="KEGG" id="acm:AciX9_2090"/>
<accession>E8X1X3</accession>
<dbReference type="Gene3D" id="1.20.1340.10">
    <property type="entry name" value="dopa decarboxylase, N-terminal domain"/>
    <property type="match status" value="1"/>
</dbReference>